<proteinExistence type="predicted"/>
<keyword evidence="1" id="KW-0812">Transmembrane</keyword>
<protein>
    <submittedName>
        <fullName evidence="2">Uncharacterized protein</fullName>
    </submittedName>
</protein>
<dbReference type="VEuPathDB" id="FungiDB:MYCFIDRAFT_107772"/>
<name>M3AET2_PSEFD</name>
<keyword evidence="3" id="KW-1185">Reference proteome</keyword>
<sequence length="502" mass="57824">VSAEKSKLEDQIRRARRKNKWRTPPSWLSRFIQLSGYLLLACAIYFFLIGYPLWHGAVYNFWYAYKDHLDVDAGVVIFVGLAFLYAIAPLAIAFEKPPAISDEWLQANRKKALDTAVIIPCHRSADVIQQTLECALKTFPSENIFVLANGNSDEPLDDTGEICKMMGVRHIWVPIGSKIAAQYVGTTAAHRFRYCLLIDDDVALPDIFPVVTERIQTGKQSDMHGHARVKCIGYTLEATDADGGRGNLCQQAQNLEYKLAGLNRSFFGKLGSSSFPHGAICLWERSFLELCFQRHPGYRISEDWFFGLMCKKLGGRIKFCSQVFVKTAVPAHLLRGGKSERSGYGEITVTAQRLWRWNFFLMTRIFYNNWYILFDWRLRHYELFTKISMFGEMYETLLLFCFPFIFPVALGVNPGFTIGLTFGVTLMYMVIVGIFAEFHLRARNQMVARKVVYLYYPVFKLYLRLVNVVSCFTALFNYVRYYSVRHPKVIDDEQLLQYMLSI</sequence>
<feature type="transmembrane region" description="Helical" evidence="1">
    <location>
        <begin position="27"/>
        <end position="54"/>
    </location>
</feature>
<feature type="transmembrane region" description="Helical" evidence="1">
    <location>
        <begin position="461"/>
        <end position="479"/>
    </location>
</feature>
<dbReference type="STRING" id="383855.M3AET2"/>
<dbReference type="eggNOG" id="ENOG502QSNQ">
    <property type="taxonomic scope" value="Eukaryota"/>
</dbReference>
<dbReference type="Pfam" id="PF13641">
    <property type="entry name" value="Glyco_tranf_2_3"/>
    <property type="match status" value="1"/>
</dbReference>
<feature type="transmembrane region" description="Helical" evidence="1">
    <location>
        <begin position="74"/>
        <end position="94"/>
    </location>
</feature>
<reference evidence="2 3" key="1">
    <citation type="journal article" date="2012" name="PLoS Pathog.">
        <title>Diverse lifestyles and strategies of plant pathogenesis encoded in the genomes of eighteen Dothideomycetes fungi.</title>
        <authorList>
            <person name="Ohm R.A."/>
            <person name="Feau N."/>
            <person name="Henrissat B."/>
            <person name="Schoch C.L."/>
            <person name="Horwitz B.A."/>
            <person name="Barry K.W."/>
            <person name="Condon B.J."/>
            <person name="Copeland A.C."/>
            <person name="Dhillon B."/>
            <person name="Glaser F."/>
            <person name="Hesse C.N."/>
            <person name="Kosti I."/>
            <person name="LaButti K."/>
            <person name="Lindquist E.A."/>
            <person name="Lucas S."/>
            <person name="Salamov A.A."/>
            <person name="Bradshaw R.E."/>
            <person name="Ciuffetti L."/>
            <person name="Hamelin R.C."/>
            <person name="Kema G.H.J."/>
            <person name="Lawrence C."/>
            <person name="Scott J.A."/>
            <person name="Spatafora J.W."/>
            <person name="Turgeon B.G."/>
            <person name="de Wit P.J.G.M."/>
            <person name="Zhong S."/>
            <person name="Goodwin S.B."/>
            <person name="Grigoriev I.V."/>
        </authorList>
    </citation>
    <scope>NUCLEOTIDE SEQUENCE [LARGE SCALE GENOMIC DNA]</scope>
    <source>
        <strain evidence="2 3">CIRAD86</strain>
    </source>
</reference>
<dbReference type="OrthoDB" id="2590398at2759"/>
<dbReference type="HOGENOM" id="CLU_010551_3_0_1"/>
<dbReference type="GeneID" id="19330124"/>
<keyword evidence="1" id="KW-0472">Membrane</keyword>
<evidence type="ECO:0000313" key="3">
    <source>
        <dbReference type="Proteomes" id="UP000016932"/>
    </source>
</evidence>
<dbReference type="Gene3D" id="3.90.550.10">
    <property type="entry name" value="Spore Coat Polysaccharide Biosynthesis Protein SpsA, Chain A"/>
    <property type="match status" value="1"/>
</dbReference>
<gene>
    <name evidence="2" type="ORF">MYCFIDRAFT_107772</name>
</gene>
<feature type="transmembrane region" description="Helical" evidence="1">
    <location>
        <begin position="418"/>
        <end position="440"/>
    </location>
</feature>
<dbReference type="KEGG" id="pfj:MYCFIDRAFT_107772"/>
<dbReference type="AlphaFoldDB" id="M3AET2"/>
<dbReference type="EMBL" id="KB446558">
    <property type="protein sequence ID" value="EME83126.1"/>
    <property type="molecule type" value="Genomic_DNA"/>
</dbReference>
<keyword evidence="1" id="KW-1133">Transmembrane helix</keyword>
<feature type="non-terminal residue" evidence="2">
    <location>
        <position position="1"/>
    </location>
</feature>
<evidence type="ECO:0000256" key="1">
    <source>
        <dbReference type="SAM" id="Phobius"/>
    </source>
</evidence>
<accession>M3AET2</accession>
<dbReference type="Proteomes" id="UP000016932">
    <property type="component" value="Unassembled WGS sequence"/>
</dbReference>
<dbReference type="SUPFAM" id="SSF53448">
    <property type="entry name" value="Nucleotide-diphospho-sugar transferases"/>
    <property type="match status" value="1"/>
</dbReference>
<feature type="non-terminal residue" evidence="2">
    <location>
        <position position="502"/>
    </location>
</feature>
<organism evidence="2 3">
    <name type="scientific">Pseudocercospora fijiensis (strain CIRAD86)</name>
    <name type="common">Black leaf streak disease fungus</name>
    <name type="synonym">Mycosphaerella fijiensis</name>
    <dbReference type="NCBI Taxonomy" id="383855"/>
    <lineage>
        <taxon>Eukaryota</taxon>
        <taxon>Fungi</taxon>
        <taxon>Dikarya</taxon>
        <taxon>Ascomycota</taxon>
        <taxon>Pezizomycotina</taxon>
        <taxon>Dothideomycetes</taxon>
        <taxon>Dothideomycetidae</taxon>
        <taxon>Mycosphaerellales</taxon>
        <taxon>Mycosphaerellaceae</taxon>
        <taxon>Pseudocercospora</taxon>
    </lineage>
</organism>
<dbReference type="InterPro" id="IPR029044">
    <property type="entry name" value="Nucleotide-diphossugar_trans"/>
</dbReference>
<evidence type="ECO:0000313" key="2">
    <source>
        <dbReference type="EMBL" id="EME83126.1"/>
    </source>
</evidence>
<dbReference type="RefSeq" id="XP_007926439.1">
    <property type="nucleotide sequence ID" value="XM_007928248.1"/>
</dbReference>
<feature type="transmembrane region" description="Helical" evidence="1">
    <location>
        <begin position="393"/>
        <end position="412"/>
    </location>
</feature>